<dbReference type="Pfam" id="PF17766">
    <property type="entry name" value="fn3_6"/>
    <property type="match status" value="1"/>
</dbReference>
<evidence type="ECO:0000256" key="5">
    <source>
        <dbReference type="ARBA" id="ARBA00022801"/>
    </source>
</evidence>
<feature type="active site" description="Charge relay system" evidence="8 9">
    <location>
        <position position="220"/>
    </location>
</feature>
<sequence>MLEVGYIWFHRVGIRDKMGRTYGLLLLLFTLLGFKIRGGLCQDDAAVYIITLKQAPAVHYVGEIAEMKSSGTGQISHGGFGRLDTGKPREWEGDAYAAHLGYSPVPLDVMSLSNASRTGADYSSFLIRFQNSLLRRALKGESYLKLYSYHFLINGFAVLITRQQADRLSKRREVANVELDFSVRTATTYTPEFLGLPQGAWVEEGGPEFAGKGIVIGFIDTGIDPTHPSFSDVLSETVYPVPAHFSGVCEVTTDFPSGSCNRKLVGARHFAASAITRGIFNASKDHASPFDGDGHGTHTASIAAGNHGVPVNVSGHHFGNASGMAPHAHIAVYKALYKSFGGFAADVVAAIDQAAQDGVDIISLSITPNRRPPGLATFFNPLDMALLAAVKAGIFVVQAAGNTGPSPKSMSSFSPWIFSVGASAHDRVYNNFIVLGNNLSISGVGLAPGTDGDLMYTLISATHALRNDSDRENNFYLSECQDPSHLNQDLVKGNIIICSYSIRYVLGLSSVKQALVTAKNVSAAGIIFCMDPFVIGFQLNPTPMDMPGVIIPSPDDSKAVLQYYNTSLVRDGVSNAIVKFGGVARILGGLGANYSNSAPKIMYYSARGPDPEDNSLANADILKPNLIAPGNFIWGAWSSLATDSAEFLGENFAMISGTSMAAPHVAGLAALIKQKFPSFSPSAIASALSTTATLYDKQGGPIMAQRAYSNPDSSQSPATPFDMGSGFVNATAALDPGIIFDADYDDYISFLCGINGSTPVVLNYTGNNCDSSTINGTDLNLPSVTVTLLNQSRTVTRRLTNIANDETYSVSFSAPYAVSLSVTPIRFLIAKGETQNLTFVLTATMNSSSASFGRIGLYGSRGHISMIPLSVIVKITGNMTTTKLK</sequence>
<evidence type="ECO:0000256" key="8">
    <source>
        <dbReference type="PIRSR" id="PIRSR615500-1"/>
    </source>
</evidence>
<dbReference type="PANTHER" id="PTHR10795">
    <property type="entry name" value="PROPROTEIN CONVERTASE SUBTILISIN/KEXIN"/>
    <property type="match status" value="1"/>
</dbReference>
<dbReference type="InterPro" id="IPR045051">
    <property type="entry name" value="SBT"/>
</dbReference>
<evidence type="ECO:0000256" key="10">
    <source>
        <dbReference type="RuleBase" id="RU003355"/>
    </source>
</evidence>
<reference evidence="14 15" key="1">
    <citation type="journal article" date="2024" name="Plant Biotechnol. J.">
        <title>Dendrobium thyrsiflorum genome and its molecular insights into genes involved in important horticultural traits.</title>
        <authorList>
            <person name="Chen B."/>
            <person name="Wang J.Y."/>
            <person name="Zheng P.J."/>
            <person name="Li K.L."/>
            <person name="Liang Y.M."/>
            <person name="Chen X.F."/>
            <person name="Zhang C."/>
            <person name="Zhao X."/>
            <person name="He X."/>
            <person name="Zhang G.Q."/>
            <person name="Liu Z.J."/>
            <person name="Xu Q."/>
        </authorList>
    </citation>
    <scope>NUCLEOTIDE SEQUENCE [LARGE SCALE GENOMIC DNA]</scope>
    <source>
        <strain evidence="14">GZMU011</strain>
    </source>
</reference>
<evidence type="ECO:0000313" key="15">
    <source>
        <dbReference type="Proteomes" id="UP001552299"/>
    </source>
</evidence>
<dbReference type="PROSITE" id="PS51892">
    <property type="entry name" value="SUBTILASE"/>
    <property type="match status" value="1"/>
</dbReference>
<evidence type="ECO:0000259" key="12">
    <source>
        <dbReference type="Pfam" id="PF05922"/>
    </source>
</evidence>
<dbReference type="CDD" id="cd04852">
    <property type="entry name" value="Peptidases_S8_3"/>
    <property type="match status" value="1"/>
</dbReference>
<accession>A0ABD0VUP5</accession>
<organism evidence="14 15">
    <name type="scientific">Dendrobium thyrsiflorum</name>
    <name type="common">Pinecone-like raceme dendrobium</name>
    <name type="synonym">Orchid</name>
    <dbReference type="NCBI Taxonomy" id="117978"/>
    <lineage>
        <taxon>Eukaryota</taxon>
        <taxon>Viridiplantae</taxon>
        <taxon>Streptophyta</taxon>
        <taxon>Embryophyta</taxon>
        <taxon>Tracheophyta</taxon>
        <taxon>Spermatophyta</taxon>
        <taxon>Magnoliopsida</taxon>
        <taxon>Liliopsida</taxon>
        <taxon>Asparagales</taxon>
        <taxon>Orchidaceae</taxon>
        <taxon>Epidendroideae</taxon>
        <taxon>Malaxideae</taxon>
        <taxon>Dendrobiinae</taxon>
        <taxon>Dendrobium</taxon>
    </lineage>
</organism>
<dbReference type="Gene3D" id="3.50.30.30">
    <property type="match status" value="1"/>
</dbReference>
<feature type="domain" description="Peptidase S8/S53" evidence="11">
    <location>
        <begin position="211"/>
        <end position="700"/>
    </location>
</feature>
<dbReference type="GO" id="GO:0006508">
    <property type="term" value="P:proteolysis"/>
    <property type="evidence" value="ECO:0007669"/>
    <property type="project" value="UniProtKB-KW"/>
</dbReference>
<feature type="domain" description="Inhibitor I9" evidence="12">
    <location>
        <begin position="48"/>
        <end position="185"/>
    </location>
</feature>
<dbReference type="InterPro" id="IPR034197">
    <property type="entry name" value="Peptidases_S8_3"/>
</dbReference>
<dbReference type="InterPro" id="IPR015500">
    <property type="entry name" value="Peptidase_S8_subtilisin-rel"/>
</dbReference>
<keyword evidence="6 9" id="KW-0720">Serine protease</keyword>
<evidence type="ECO:0000313" key="14">
    <source>
        <dbReference type="EMBL" id="KAL0926516.1"/>
    </source>
</evidence>
<evidence type="ECO:0000256" key="1">
    <source>
        <dbReference type="ARBA" id="ARBA00004613"/>
    </source>
</evidence>
<evidence type="ECO:0000259" key="11">
    <source>
        <dbReference type="Pfam" id="PF00082"/>
    </source>
</evidence>
<feature type="domain" description="Subtilisin-like protease fibronectin type-III" evidence="13">
    <location>
        <begin position="778"/>
        <end position="871"/>
    </location>
</feature>
<comment type="similarity">
    <text evidence="2 9 10">Belongs to the peptidase S8 family.</text>
</comment>
<dbReference type="InterPro" id="IPR000209">
    <property type="entry name" value="Peptidase_S8/S53_dom"/>
</dbReference>
<feature type="active site" description="Charge relay system" evidence="8 9">
    <location>
        <position position="295"/>
    </location>
</feature>
<dbReference type="Proteomes" id="UP001552299">
    <property type="component" value="Unassembled WGS sequence"/>
</dbReference>
<dbReference type="Gene3D" id="2.60.40.2310">
    <property type="match status" value="1"/>
</dbReference>
<keyword evidence="4" id="KW-0732">Signal</keyword>
<dbReference type="InterPro" id="IPR023828">
    <property type="entry name" value="Peptidase_S8_Ser-AS"/>
</dbReference>
<dbReference type="PROSITE" id="PS00138">
    <property type="entry name" value="SUBTILASE_SER"/>
    <property type="match status" value="1"/>
</dbReference>
<dbReference type="CDD" id="cd02120">
    <property type="entry name" value="PA_subtilisin_like"/>
    <property type="match status" value="1"/>
</dbReference>
<comment type="subcellular location">
    <subcellularLocation>
        <location evidence="1">Secreted</location>
    </subcellularLocation>
</comment>
<evidence type="ECO:0000256" key="2">
    <source>
        <dbReference type="ARBA" id="ARBA00011073"/>
    </source>
</evidence>
<evidence type="ECO:0000256" key="6">
    <source>
        <dbReference type="ARBA" id="ARBA00022825"/>
    </source>
</evidence>
<name>A0ABD0VUP5_DENTH</name>
<dbReference type="GO" id="GO:0004252">
    <property type="term" value="F:serine-type endopeptidase activity"/>
    <property type="evidence" value="ECO:0007669"/>
    <property type="project" value="UniProtKB-UniRule"/>
</dbReference>
<dbReference type="GO" id="GO:0005576">
    <property type="term" value="C:extracellular region"/>
    <property type="evidence" value="ECO:0007669"/>
    <property type="project" value="UniProtKB-SubCell"/>
</dbReference>
<keyword evidence="7" id="KW-0325">Glycoprotein</keyword>
<proteinExistence type="inferred from homology"/>
<evidence type="ECO:0000256" key="3">
    <source>
        <dbReference type="ARBA" id="ARBA00022670"/>
    </source>
</evidence>
<evidence type="ECO:0000256" key="7">
    <source>
        <dbReference type="ARBA" id="ARBA00023180"/>
    </source>
</evidence>
<dbReference type="Pfam" id="PF00082">
    <property type="entry name" value="Peptidase_S8"/>
    <property type="match status" value="1"/>
</dbReference>
<feature type="active site" description="Charge relay system" evidence="8 9">
    <location>
        <position position="659"/>
    </location>
</feature>
<dbReference type="InterPro" id="IPR023827">
    <property type="entry name" value="Peptidase_S8_Asp-AS"/>
</dbReference>
<evidence type="ECO:0000256" key="4">
    <source>
        <dbReference type="ARBA" id="ARBA00022729"/>
    </source>
</evidence>
<dbReference type="Pfam" id="PF05922">
    <property type="entry name" value="Inhibitor_I9"/>
    <property type="match status" value="1"/>
</dbReference>
<dbReference type="SUPFAM" id="SSF52743">
    <property type="entry name" value="Subtilisin-like"/>
    <property type="match status" value="1"/>
</dbReference>
<dbReference type="PRINTS" id="PR00723">
    <property type="entry name" value="SUBTILISIN"/>
</dbReference>
<dbReference type="Gene3D" id="3.40.50.200">
    <property type="entry name" value="Peptidase S8/S53 domain"/>
    <property type="match status" value="1"/>
</dbReference>
<evidence type="ECO:0008006" key="16">
    <source>
        <dbReference type="Google" id="ProtNLM"/>
    </source>
</evidence>
<dbReference type="InterPro" id="IPR041469">
    <property type="entry name" value="Subtilisin-like_FN3"/>
</dbReference>
<dbReference type="AlphaFoldDB" id="A0ABD0VUP5"/>
<protein>
    <recommendedName>
        <fullName evidence="16">Subtilisin-like protease SBT2.2</fullName>
    </recommendedName>
</protein>
<gene>
    <name evidence="14" type="ORF">M5K25_002756</name>
</gene>
<keyword evidence="3 9" id="KW-0645">Protease</keyword>
<comment type="caution">
    <text evidence="14">The sequence shown here is derived from an EMBL/GenBank/DDBJ whole genome shotgun (WGS) entry which is preliminary data.</text>
</comment>
<dbReference type="InterPro" id="IPR010259">
    <property type="entry name" value="S8pro/Inhibitor_I9"/>
</dbReference>
<dbReference type="EMBL" id="JANQDX010000003">
    <property type="protein sequence ID" value="KAL0926516.1"/>
    <property type="molecule type" value="Genomic_DNA"/>
</dbReference>
<dbReference type="PROSITE" id="PS00136">
    <property type="entry name" value="SUBTILASE_ASP"/>
    <property type="match status" value="1"/>
</dbReference>
<dbReference type="InterPro" id="IPR036852">
    <property type="entry name" value="Peptidase_S8/S53_dom_sf"/>
</dbReference>
<evidence type="ECO:0000259" key="13">
    <source>
        <dbReference type="Pfam" id="PF17766"/>
    </source>
</evidence>
<evidence type="ECO:0000256" key="9">
    <source>
        <dbReference type="PROSITE-ProRule" id="PRU01240"/>
    </source>
</evidence>
<dbReference type="FunFam" id="3.40.50.200:FF:000006">
    <property type="entry name" value="Subtilisin-like protease SBT1.5"/>
    <property type="match status" value="1"/>
</dbReference>
<keyword evidence="5 9" id="KW-0378">Hydrolase</keyword>
<keyword evidence="15" id="KW-1185">Reference proteome</keyword>